<feature type="non-terminal residue" evidence="2">
    <location>
        <position position="116"/>
    </location>
</feature>
<dbReference type="AlphaFoldDB" id="X1F014"/>
<comment type="caution">
    <text evidence="2">The sequence shown here is derived from an EMBL/GenBank/DDBJ whole genome shotgun (WGS) entry which is preliminary data.</text>
</comment>
<organism evidence="2">
    <name type="scientific">marine sediment metagenome</name>
    <dbReference type="NCBI Taxonomy" id="412755"/>
    <lineage>
        <taxon>unclassified sequences</taxon>
        <taxon>metagenomes</taxon>
        <taxon>ecological metagenomes</taxon>
    </lineage>
</organism>
<accession>X1F014</accession>
<sequence length="116" mass="13448">MYYFKRYFLIIIITVLILLNLIPTPYFLVIPGQAINLSENITVENGEKDAKGQFLLTSTAIIKANLLLYIYGFLDPNIDLKNRDDEILLKMEQKDYINIMEKLMQESQMISKVVAL</sequence>
<reference evidence="2" key="1">
    <citation type="journal article" date="2014" name="Front. Microbiol.">
        <title>High frequency of phylogenetically diverse reductive dehalogenase-homologous genes in deep subseafloor sedimentary metagenomes.</title>
        <authorList>
            <person name="Kawai M."/>
            <person name="Futagami T."/>
            <person name="Toyoda A."/>
            <person name="Takaki Y."/>
            <person name="Nishi S."/>
            <person name="Hori S."/>
            <person name="Arai W."/>
            <person name="Tsubouchi T."/>
            <person name="Morono Y."/>
            <person name="Uchiyama I."/>
            <person name="Ito T."/>
            <person name="Fujiyama A."/>
            <person name="Inagaki F."/>
            <person name="Takami H."/>
        </authorList>
    </citation>
    <scope>NUCLEOTIDE SEQUENCE</scope>
    <source>
        <strain evidence="2">Expedition CK06-06</strain>
    </source>
</reference>
<keyword evidence="1" id="KW-1133">Transmembrane helix</keyword>
<feature type="transmembrane region" description="Helical" evidence="1">
    <location>
        <begin position="54"/>
        <end position="74"/>
    </location>
</feature>
<dbReference type="EMBL" id="BARU01000861">
    <property type="protein sequence ID" value="GAH25925.1"/>
    <property type="molecule type" value="Genomic_DNA"/>
</dbReference>
<keyword evidence="1" id="KW-0472">Membrane</keyword>
<protein>
    <submittedName>
        <fullName evidence="2">Uncharacterized protein</fullName>
    </submittedName>
</protein>
<proteinExistence type="predicted"/>
<feature type="transmembrane region" description="Helical" evidence="1">
    <location>
        <begin position="7"/>
        <end position="28"/>
    </location>
</feature>
<evidence type="ECO:0000313" key="2">
    <source>
        <dbReference type="EMBL" id="GAH25925.1"/>
    </source>
</evidence>
<gene>
    <name evidence="2" type="ORF">S03H2_02543</name>
</gene>
<keyword evidence="1" id="KW-0812">Transmembrane</keyword>
<name>X1F014_9ZZZZ</name>
<evidence type="ECO:0000256" key="1">
    <source>
        <dbReference type="SAM" id="Phobius"/>
    </source>
</evidence>